<evidence type="ECO:0000313" key="2">
    <source>
        <dbReference type="Proteomes" id="UP000479293"/>
    </source>
</evidence>
<dbReference type="PANTHER" id="PTHR48098:SF6">
    <property type="entry name" value="FERRI-BACILLIBACTIN ESTERASE BESA"/>
    <property type="match status" value="1"/>
</dbReference>
<sequence>MEIAVQSPTRTLKLELITPILDDRPVYVSGNFCNWSPDLDELKMECLAPGHYQFVFPKDLELPDEIEYKYTRGGWDQVELDSNGNAPLNRFAPLDRKRIKDFVPHWRRNGVSLDSALFPIVELLAEAYDVPELKVKRKIQVLLPHNYHEHPDRRYPVLYLTDAQNLFGAGSAYGNWGIDRKLAVLAARDRADVIIVAIDHGDKERINEFSPYDTPRNGKGKGREFLRFIINTLKPAIDAKYRTKPHRLHTGIGGSSLGGLLATYAGLMHPDVFGRLMIFSPSLWISPRIHFDAIHFFEPFETRIYLYGGNREGANMVKNLKSLHETIEKQGYGYDRVKVKLEVDPQGKHNEARWGEEFPKALEWLYY</sequence>
<dbReference type="InterPro" id="IPR000801">
    <property type="entry name" value="Esterase-like"/>
</dbReference>
<dbReference type="PANTHER" id="PTHR48098">
    <property type="entry name" value="ENTEROCHELIN ESTERASE-RELATED"/>
    <property type="match status" value="1"/>
</dbReference>
<keyword evidence="2" id="KW-1185">Reference proteome</keyword>
<gene>
    <name evidence="1" type="ORF">GBK04_06850</name>
</gene>
<dbReference type="Pfam" id="PF00756">
    <property type="entry name" value="Esterase"/>
    <property type="match status" value="1"/>
</dbReference>
<protein>
    <submittedName>
        <fullName evidence="1">Carbohydrate esterase</fullName>
    </submittedName>
</protein>
<dbReference type="EMBL" id="WHLY01000002">
    <property type="protein sequence ID" value="MPR33080.1"/>
    <property type="molecule type" value="Genomic_DNA"/>
</dbReference>
<name>A0A7C9BDG7_9BACT</name>
<dbReference type="SUPFAM" id="SSF53474">
    <property type="entry name" value="alpha/beta-Hydrolases"/>
    <property type="match status" value="1"/>
</dbReference>
<evidence type="ECO:0000313" key="1">
    <source>
        <dbReference type="EMBL" id="MPR33080.1"/>
    </source>
</evidence>
<dbReference type="RefSeq" id="WP_152758058.1">
    <property type="nucleotide sequence ID" value="NZ_WHLY01000002.1"/>
</dbReference>
<comment type="caution">
    <text evidence="1">The sequence shown here is derived from an EMBL/GenBank/DDBJ whole genome shotgun (WGS) entry which is preliminary data.</text>
</comment>
<dbReference type="AlphaFoldDB" id="A0A7C9BDG7"/>
<accession>A0A7C9BDG7</accession>
<reference evidence="1 2" key="1">
    <citation type="submission" date="2019-10" db="EMBL/GenBank/DDBJ databases">
        <title>Draft Genome Sequence of Cytophagaceae sp. SJW1-29.</title>
        <authorList>
            <person name="Choi A."/>
        </authorList>
    </citation>
    <scope>NUCLEOTIDE SEQUENCE [LARGE SCALE GENOMIC DNA]</scope>
    <source>
        <strain evidence="1 2">SJW1-29</strain>
    </source>
</reference>
<dbReference type="InterPro" id="IPR050583">
    <property type="entry name" value="Mycobacterial_A85_antigen"/>
</dbReference>
<proteinExistence type="predicted"/>
<organism evidence="1 2">
    <name type="scientific">Salmonirosea aquatica</name>
    <dbReference type="NCBI Taxonomy" id="2654236"/>
    <lineage>
        <taxon>Bacteria</taxon>
        <taxon>Pseudomonadati</taxon>
        <taxon>Bacteroidota</taxon>
        <taxon>Cytophagia</taxon>
        <taxon>Cytophagales</taxon>
        <taxon>Spirosomataceae</taxon>
        <taxon>Salmonirosea</taxon>
    </lineage>
</organism>
<dbReference type="Proteomes" id="UP000479293">
    <property type="component" value="Unassembled WGS sequence"/>
</dbReference>
<dbReference type="Gene3D" id="3.40.50.1820">
    <property type="entry name" value="alpha/beta hydrolase"/>
    <property type="match status" value="1"/>
</dbReference>
<dbReference type="InterPro" id="IPR029058">
    <property type="entry name" value="AB_hydrolase_fold"/>
</dbReference>